<dbReference type="Proteomes" id="UP001500888">
    <property type="component" value="Unassembled WGS sequence"/>
</dbReference>
<gene>
    <name evidence="1" type="ORF">GCM10022226_61740</name>
</gene>
<accession>A0ABP7J181</accession>
<organism evidence="1 2">
    <name type="scientific">Sphaerisporangium flaviroseum</name>
    <dbReference type="NCBI Taxonomy" id="509199"/>
    <lineage>
        <taxon>Bacteria</taxon>
        <taxon>Bacillati</taxon>
        <taxon>Actinomycetota</taxon>
        <taxon>Actinomycetes</taxon>
        <taxon>Streptosporangiales</taxon>
        <taxon>Streptosporangiaceae</taxon>
        <taxon>Sphaerisporangium</taxon>
    </lineage>
</organism>
<sequence>MLRELDELELLPVRLETAAVPLIREDCQSPRTTRVPLKQLVTEHQHQRYAAACRNHPVLVPEECGLFTPTANLDEAWRIADRIHNGMAYYRIGAVWLADEPPF</sequence>
<comment type="caution">
    <text evidence="1">The sequence shown here is derived from an EMBL/GenBank/DDBJ whole genome shotgun (WGS) entry which is preliminary data.</text>
</comment>
<reference evidence="2" key="1">
    <citation type="journal article" date="2019" name="Int. J. Syst. Evol. Microbiol.">
        <title>The Global Catalogue of Microorganisms (GCM) 10K type strain sequencing project: providing services to taxonomists for standard genome sequencing and annotation.</title>
        <authorList>
            <consortium name="The Broad Institute Genomics Platform"/>
            <consortium name="The Broad Institute Genome Sequencing Center for Infectious Disease"/>
            <person name="Wu L."/>
            <person name="Ma J."/>
        </authorList>
    </citation>
    <scope>NUCLEOTIDE SEQUENCE [LARGE SCALE GENOMIC DNA]</scope>
    <source>
        <strain evidence="2">JCM 16908</strain>
    </source>
</reference>
<proteinExistence type="predicted"/>
<evidence type="ECO:0000313" key="2">
    <source>
        <dbReference type="Proteomes" id="UP001500888"/>
    </source>
</evidence>
<protein>
    <submittedName>
        <fullName evidence="1">Uncharacterized protein</fullName>
    </submittedName>
</protein>
<evidence type="ECO:0000313" key="1">
    <source>
        <dbReference type="EMBL" id="GAA3832173.1"/>
    </source>
</evidence>
<dbReference type="EMBL" id="BAAAZR010000031">
    <property type="protein sequence ID" value="GAA3832173.1"/>
    <property type="molecule type" value="Genomic_DNA"/>
</dbReference>
<dbReference type="RefSeq" id="WP_344948136.1">
    <property type="nucleotide sequence ID" value="NZ_BAAAZR010000031.1"/>
</dbReference>
<keyword evidence="2" id="KW-1185">Reference proteome</keyword>
<name>A0ABP7J181_9ACTN</name>